<comment type="subcellular location">
    <subcellularLocation>
        <location evidence="1">Cell membrane</location>
        <topology evidence="1">Multi-pass membrane protein</topology>
    </subcellularLocation>
</comment>
<keyword evidence="5 6" id="KW-0472">Membrane</keyword>
<dbReference type="Proteomes" id="UP000824214">
    <property type="component" value="Unassembled WGS sequence"/>
</dbReference>
<keyword evidence="3 6" id="KW-0812">Transmembrane</keyword>
<dbReference type="Pfam" id="PF03772">
    <property type="entry name" value="Competence"/>
    <property type="match status" value="1"/>
</dbReference>
<proteinExistence type="predicted"/>
<sequence length="761" mass="80479">MVRPFALVGLSGYGALVLCAALGPGSAWALALLCLGLACVTLACRACLGFAAQRKGLLTWQEPSDVYPRALALFQGLFWVAAALAVAGGLCGMLAFRWQQAEPVQALAGEKRTLRAQVLDYPQERYHRYYYRLQVEALGQEGGALEEVGPFTLRLSATMPLACQPYDWVECAVTFTAFDSGGGLYSTLNSRLADGFQAGAYLSQYEGIVVEENPSQPPGELLARMRRQVGRALDKLLPRREAGFLRAMVLGDGSGISEEDMGNFRELGVSHILVVSGMHMTVLAAFLQLALKRLPIRKAVGNLLTGLCLLLFLALSGFQPSASRGAAMYGVLLLADSTGRRSDGLNSLGLAVLAVCLGNPFAGGDLGFALSVTATLGIVLLYRPLEQAFLGRRRQGLAFALWKPAAVSLAATAAALLGTFPVQLAVFGGFPLLLPLANFLMAAPGTALLYLAFAGSFLTLLPGAAPLAAPFVWAAAWLSRLLLWMAQVLSQWKGSFLSLSGSGLLVAAGLLALLIAWVLAGRDRPLRKLLAGCMVALAVFGGVFQGWLDRGKAVFALPEAGAESCVVLVQDGRAAVLSCGGYRTGAVCQILQRHNVREVTALCLPDRSPDAREAASQVLEEYGAGALVLPEGAYLGRDLELALGDTLVGYLSGGQAFDVLPGVTARILPRWEGLRLTVHGVEVLVEWERAQAQSCGVLLTNQEESQVNSSLSVWQTDAIIGENGQGWAFSQPGEATVLAVEDGCLAVEITPAGAVTARRES</sequence>
<feature type="transmembrane region" description="Helical" evidence="6">
    <location>
        <begin position="397"/>
        <end position="416"/>
    </location>
</feature>
<evidence type="ECO:0000256" key="4">
    <source>
        <dbReference type="ARBA" id="ARBA00022989"/>
    </source>
</evidence>
<reference evidence="8" key="1">
    <citation type="journal article" date="2021" name="PeerJ">
        <title>Extensive microbial diversity within the chicken gut microbiome revealed by metagenomics and culture.</title>
        <authorList>
            <person name="Gilroy R."/>
            <person name="Ravi A."/>
            <person name="Getino M."/>
            <person name="Pursley I."/>
            <person name="Horton D.L."/>
            <person name="Alikhan N.F."/>
            <person name="Baker D."/>
            <person name="Gharbi K."/>
            <person name="Hall N."/>
            <person name="Watson M."/>
            <person name="Adriaenssens E.M."/>
            <person name="Foster-Nyarko E."/>
            <person name="Jarju S."/>
            <person name="Secka A."/>
            <person name="Antonio M."/>
            <person name="Oren A."/>
            <person name="Chaudhuri R.R."/>
            <person name="La Ragione R."/>
            <person name="Hildebrand F."/>
            <person name="Pallen M.J."/>
        </authorList>
    </citation>
    <scope>NUCLEOTIDE SEQUENCE</scope>
    <source>
        <strain evidence="8">ChiBcolR8-3208</strain>
    </source>
</reference>
<feature type="transmembrane region" description="Helical" evidence="6">
    <location>
        <begin position="267"/>
        <end position="287"/>
    </location>
</feature>
<feature type="transmembrane region" description="Helical" evidence="6">
    <location>
        <begin position="422"/>
        <end position="441"/>
    </location>
</feature>
<evidence type="ECO:0000313" key="9">
    <source>
        <dbReference type="Proteomes" id="UP000824214"/>
    </source>
</evidence>
<gene>
    <name evidence="8" type="ORF">H9942_01220</name>
</gene>
<protein>
    <submittedName>
        <fullName evidence="8">ComEC/Rec2 family competence protein</fullName>
    </submittedName>
</protein>
<dbReference type="PANTHER" id="PTHR30619:SF1">
    <property type="entry name" value="RECOMBINATION PROTEIN 2"/>
    <property type="match status" value="1"/>
</dbReference>
<name>A0A9D2LWI2_9FIRM</name>
<dbReference type="InterPro" id="IPR004477">
    <property type="entry name" value="ComEC_N"/>
</dbReference>
<evidence type="ECO:0000313" key="8">
    <source>
        <dbReference type="EMBL" id="HJB36672.1"/>
    </source>
</evidence>
<dbReference type="InterPro" id="IPR052159">
    <property type="entry name" value="Competence_DNA_uptake"/>
</dbReference>
<evidence type="ECO:0000256" key="3">
    <source>
        <dbReference type="ARBA" id="ARBA00022692"/>
    </source>
</evidence>
<organism evidence="8 9">
    <name type="scientific">Candidatus Acutalibacter ornithocaccae</name>
    <dbReference type="NCBI Taxonomy" id="2838416"/>
    <lineage>
        <taxon>Bacteria</taxon>
        <taxon>Bacillati</taxon>
        <taxon>Bacillota</taxon>
        <taxon>Clostridia</taxon>
        <taxon>Eubacteriales</taxon>
        <taxon>Acutalibacteraceae</taxon>
        <taxon>Acutalibacter</taxon>
    </lineage>
</organism>
<dbReference type="NCBIfam" id="TIGR00360">
    <property type="entry name" value="ComEC_N-term"/>
    <property type="match status" value="1"/>
</dbReference>
<feature type="transmembrane region" description="Helical" evidence="6">
    <location>
        <begin position="448"/>
        <end position="476"/>
    </location>
</feature>
<evidence type="ECO:0000256" key="2">
    <source>
        <dbReference type="ARBA" id="ARBA00022475"/>
    </source>
</evidence>
<feature type="transmembrane region" description="Helical" evidence="6">
    <location>
        <begin position="72"/>
        <end position="96"/>
    </location>
</feature>
<evidence type="ECO:0000256" key="5">
    <source>
        <dbReference type="ARBA" id="ARBA00023136"/>
    </source>
</evidence>
<evidence type="ECO:0000259" key="7">
    <source>
        <dbReference type="Pfam" id="PF03772"/>
    </source>
</evidence>
<dbReference type="GO" id="GO:0005886">
    <property type="term" value="C:plasma membrane"/>
    <property type="evidence" value="ECO:0007669"/>
    <property type="project" value="UniProtKB-SubCell"/>
</dbReference>
<dbReference type="EMBL" id="DWXZ01000018">
    <property type="protein sequence ID" value="HJB36672.1"/>
    <property type="molecule type" value="Genomic_DNA"/>
</dbReference>
<feature type="transmembrane region" description="Helical" evidence="6">
    <location>
        <begin position="368"/>
        <end position="385"/>
    </location>
</feature>
<reference evidence="8" key="2">
    <citation type="submission" date="2021-04" db="EMBL/GenBank/DDBJ databases">
        <authorList>
            <person name="Gilroy R."/>
        </authorList>
    </citation>
    <scope>NUCLEOTIDE SEQUENCE</scope>
    <source>
        <strain evidence="8">ChiBcolR8-3208</strain>
    </source>
</reference>
<accession>A0A9D2LWI2</accession>
<feature type="transmembrane region" description="Helical" evidence="6">
    <location>
        <begin position="6"/>
        <end position="23"/>
    </location>
</feature>
<feature type="transmembrane region" description="Helical" evidence="6">
    <location>
        <begin position="299"/>
        <end position="318"/>
    </location>
</feature>
<dbReference type="AlphaFoldDB" id="A0A9D2LWI2"/>
<keyword evidence="2" id="KW-1003">Cell membrane</keyword>
<evidence type="ECO:0000256" key="6">
    <source>
        <dbReference type="SAM" id="Phobius"/>
    </source>
</evidence>
<feature type="domain" description="ComEC/Rec2-related protein" evidence="7">
    <location>
        <begin position="248"/>
        <end position="520"/>
    </location>
</feature>
<keyword evidence="4 6" id="KW-1133">Transmembrane helix</keyword>
<feature type="transmembrane region" description="Helical" evidence="6">
    <location>
        <begin position="496"/>
        <end position="520"/>
    </location>
</feature>
<feature type="transmembrane region" description="Helical" evidence="6">
    <location>
        <begin position="30"/>
        <end position="52"/>
    </location>
</feature>
<comment type="caution">
    <text evidence="8">The sequence shown here is derived from an EMBL/GenBank/DDBJ whole genome shotgun (WGS) entry which is preliminary data.</text>
</comment>
<dbReference type="PANTHER" id="PTHR30619">
    <property type="entry name" value="DNA INTERNALIZATION/COMPETENCE PROTEIN COMEC/REC2"/>
    <property type="match status" value="1"/>
</dbReference>
<feature type="transmembrane region" description="Helical" evidence="6">
    <location>
        <begin position="529"/>
        <end position="548"/>
    </location>
</feature>
<evidence type="ECO:0000256" key="1">
    <source>
        <dbReference type="ARBA" id="ARBA00004651"/>
    </source>
</evidence>